<dbReference type="AlphaFoldDB" id="A0A518GWJ5"/>
<dbReference type="KEGG" id="tpla:ElP_07950"/>
<organism evidence="2 3">
    <name type="scientific">Tautonia plasticadhaerens</name>
    <dbReference type="NCBI Taxonomy" id="2527974"/>
    <lineage>
        <taxon>Bacteria</taxon>
        <taxon>Pseudomonadati</taxon>
        <taxon>Planctomycetota</taxon>
        <taxon>Planctomycetia</taxon>
        <taxon>Isosphaerales</taxon>
        <taxon>Isosphaeraceae</taxon>
        <taxon>Tautonia</taxon>
    </lineage>
</organism>
<evidence type="ECO:0000313" key="3">
    <source>
        <dbReference type="Proteomes" id="UP000317835"/>
    </source>
</evidence>
<feature type="compositionally biased region" description="Polar residues" evidence="1">
    <location>
        <begin position="18"/>
        <end position="30"/>
    </location>
</feature>
<dbReference type="EMBL" id="CP036426">
    <property type="protein sequence ID" value="QDV32953.1"/>
    <property type="molecule type" value="Genomic_DNA"/>
</dbReference>
<gene>
    <name evidence="2" type="ORF">ElP_07950</name>
</gene>
<evidence type="ECO:0000256" key="1">
    <source>
        <dbReference type="SAM" id="MobiDB-lite"/>
    </source>
</evidence>
<feature type="region of interest" description="Disordered" evidence="1">
    <location>
        <begin position="17"/>
        <end position="39"/>
    </location>
</feature>
<dbReference type="Proteomes" id="UP000317835">
    <property type="component" value="Chromosome"/>
</dbReference>
<sequence>MRTLLLLAVVLLGGPESGSVQHSGPYQSMTPFDDDPRSGGMKVRVGNGVEGDYGRRAFMPDRAGNIELAVQYQVKLPDRYGPGGEVYRLIVQAVRVPVEEGDQWEFDFEFPFEPFRVGAGEHVNEVVAVKVPCPPAEDGGAVRVIVEELQSDGKWESRSVDTVNLMPL</sequence>
<evidence type="ECO:0000313" key="2">
    <source>
        <dbReference type="EMBL" id="QDV32953.1"/>
    </source>
</evidence>
<keyword evidence="3" id="KW-1185">Reference proteome</keyword>
<dbReference type="RefSeq" id="WP_145267388.1">
    <property type="nucleotide sequence ID" value="NZ_CP036426.1"/>
</dbReference>
<protein>
    <submittedName>
        <fullName evidence="2">Uncharacterized protein</fullName>
    </submittedName>
</protein>
<name>A0A518GWJ5_9BACT</name>
<proteinExistence type="predicted"/>
<reference evidence="2 3" key="1">
    <citation type="submission" date="2019-02" db="EMBL/GenBank/DDBJ databases">
        <title>Deep-cultivation of Planctomycetes and their phenomic and genomic characterization uncovers novel biology.</title>
        <authorList>
            <person name="Wiegand S."/>
            <person name="Jogler M."/>
            <person name="Boedeker C."/>
            <person name="Pinto D."/>
            <person name="Vollmers J."/>
            <person name="Rivas-Marin E."/>
            <person name="Kohn T."/>
            <person name="Peeters S.H."/>
            <person name="Heuer A."/>
            <person name="Rast P."/>
            <person name="Oberbeckmann S."/>
            <person name="Bunk B."/>
            <person name="Jeske O."/>
            <person name="Meyerdierks A."/>
            <person name="Storesund J.E."/>
            <person name="Kallscheuer N."/>
            <person name="Luecker S."/>
            <person name="Lage O.M."/>
            <person name="Pohl T."/>
            <person name="Merkel B.J."/>
            <person name="Hornburger P."/>
            <person name="Mueller R.-W."/>
            <person name="Bruemmer F."/>
            <person name="Labrenz M."/>
            <person name="Spormann A.M."/>
            <person name="Op den Camp H."/>
            <person name="Overmann J."/>
            <person name="Amann R."/>
            <person name="Jetten M.S.M."/>
            <person name="Mascher T."/>
            <person name="Medema M.H."/>
            <person name="Devos D.P."/>
            <person name="Kaster A.-K."/>
            <person name="Ovreas L."/>
            <person name="Rohde M."/>
            <person name="Galperin M.Y."/>
            <person name="Jogler C."/>
        </authorList>
    </citation>
    <scope>NUCLEOTIDE SEQUENCE [LARGE SCALE GENOMIC DNA]</scope>
    <source>
        <strain evidence="2 3">ElP</strain>
    </source>
</reference>
<accession>A0A518GWJ5</accession>